<reference evidence="1" key="1">
    <citation type="submission" date="2006-04" db="EMBL/GenBank/DDBJ databases">
        <authorList>
            <person name="Seshadri R."/>
            <person name="Federici B.A."/>
        </authorList>
    </citation>
    <scope>NUCLEOTIDE SEQUENCE [LARGE SCALE GENOMIC DNA]</scope>
</reference>
<dbReference type="RefSeq" id="WP_006035028.1">
    <property type="nucleotide sequence ID" value="NZ_AAQJ02000001.1"/>
</dbReference>
<gene>
    <name evidence="1" type="ORF">RICGR_0071</name>
</gene>
<comment type="caution">
    <text evidence="1">The sequence shown here is derived from an EMBL/GenBank/DDBJ whole genome shotgun (WGS) entry which is preliminary data.</text>
</comment>
<keyword evidence="2" id="KW-1185">Reference proteome</keyword>
<protein>
    <submittedName>
        <fullName evidence="1">Uncharacterized protein</fullName>
    </submittedName>
</protein>
<sequence length="415" mass="47862">MNNLVSFLSDSRLTQDIACLLTFLQQSFNQDNFFKAFPNAILKATLDELKFDFDNEKTLSITLKNDLKKKKFNVPNTLLSAIGFPPNKLTEKLQHDQFLESELTLKEALEKNIAPHNQTIIHLTITNSIHSLQEKNFQRHENSEKEIEIQLFFIFLKSTIQQFAFTKNHTSSSSDSLVSTAAHLTALFISNLNNVMTSLKETLTSSTVFSYGVLFTKLMNLTPQSNQKSIRQLLDALIENALERPLHIKYDFFKRAFFSEEGFSTIVYDRDDYRFIQTCSKNFNSLVEHYQNFVQLIEALTAHHHKINEIIDLAVKLKKATDTYFQSVLYNIVFNFPNADVFTTFKNVVESEISIFQKKHPCSTEVNGILNKILNALARIVPHFLISREQRARFFHPGEARIFLKIENSVPSMKI</sequence>
<dbReference type="STRING" id="59196.RICGR_0071"/>
<name>A8PKT9_9COXI</name>
<dbReference type="EMBL" id="AAQJ02000001">
    <property type="protein sequence ID" value="EDP46041.1"/>
    <property type="molecule type" value="Genomic_DNA"/>
</dbReference>
<evidence type="ECO:0000313" key="2">
    <source>
        <dbReference type="Proteomes" id="UP000054075"/>
    </source>
</evidence>
<evidence type="ECO:0000313" key="1">
    <source>
        <dbReference type="EMBL" id="EDP46041.1"/>
    </source>
</evidence>
<dbReference type="Proteomes" id="UP000054075">
    <property type="component" value="Unassembled WGS sequence"/>
</dbReference>
<dbReference type="AlphaFoldDB" id="A8PKT9"/>
<accession>A8PKT9</accession>
<proteinExistence type="predicted"/>
<reference evidence="1" key="2">
    <citation type="submission" date="2007-10" db="EMBL/GenBank/DDBJ databases">
        <authorList>
            <person name="Myers G.S."/>
        </authorList>
    </citation>
    <scope>NUCLEOTIDE SEQUENCE [LARGE SCALE GENOMIC DNA]</scope>
</reference>
<organism evidence="1 2">
    <name type="scientific">Rickettsiella grylli</name>
    <dbReference type="NCBI Taxonomy" id="59196"/>
    <lineage>
        <taxon>Bacteria</taxon>
        <taxon>Pseudomonadati</taxon>
        <taxon>Pseudomonadota</taxon>
        <taxon>Gammaproteobacteria</taxon>
        <taxon>Legionellales</taxon>
        <taxon>Coxiellaceae</taxon>
        <taxon>Rickettsiella</taxon>
    </lineage>
</organism>